<accession>A0A1B0BBP6</accession>
<dbReference type="EnsemblMetazoa" id="GPPI025005-RA">
    <property type="protein sequence ID" value="GPPI025005-PA"/>
    <property type="gene ID" value="GPPI025005"/>
</dbReference>
<keyword evidence="3" id="KW-1185">Reference proteome</keyword>
<dbReference type="EMBL" id="JXJN01011565">
    <property type="status" value="NOT_ANNOTATED_CDS"/>
    <property type="molecule type" value="Genomic_DNA"/>
</dbReference>
<protein>
    <submittedName>
        <fullName evidence="2">Uncharacterized protein</fullName>
    </submittedName>
</protein>
<dbReference type="GO" id="GO:0003677">
    <property type="term" value="F:DNA binding"/>
    <property type="evidence" value="ECO:0007669"/>
    <property type="project" value="InterPro"/>
</dbReference>
<dbReference type="VEuPathDB" id="VectorBase:GPPI025005"/>
<evidence type="ECO:0000256" key="1">
    <source>
        <dbReference type="SAM" id="MobiDB-lite"/>
    </source>
</evidence>
<dbReference type="InterPro" id="IPR017956">
    <property type="entry name" value="AT_hook_DNA-bd_motif"/>
</dbReference>
<evidence type="ECO:0000313" key="3">
    <source>
        <dbReference type="Proteomes" id="UP000092460"/>
    </source>
</evidence>
<evidence type="ECO:0000313" key="2">
    <source>
        <dbReference type="EnsemblMetazoa" id="GPPI025005-PA"/>
    </source>
</evidence>
<feature type="region of interest" description="Disordered" evidence="1">
    <location>
        <begin position="1"/>
        <end position="237"/>
    </location>
</feature>
<name>A0A1B0BBP6_9MUSC</name>
<dbReference type="Proteomes" id="UP000092460">
    <property type="component" value="Unassembled WGS sequence"/>
</dbReference>
<organism evidence="2 3">
    <name type="scientific">Glossina palpalis gambiensis</name>
    <dbReference type="NCBI Taxonomy" id="67801"/>
    <lineage>
        <taxon>Eukaryota</taxon>
        <taxon>Metazoa</taxon>
        <taxon>Ecdysozoa</taxon>
        <taxon>Arthropoda</taxon>
        <taxon>Hexapoda</taxon>
        <taxon>Insecta</taxon>
        <taxon>Pterygota</taxon>
        <taxon>Neoptera</taxon>
        <taxon>Endopterygota</taxon>
        <taxon>Diptera</taxon>
        <taxon>Brachycera</taxon>
        <taxon>Muscomorpha</taxon>
        <taxon>Hippoboscoidea</taxon>
        <taxon>Glossinidae</taxon>
        <taxon>Glossina</taxon>
    </lineage>
</organism>
<sequence length="662" mass="70548">MRAPNKMDVEKAVNNDLDRESSGTVPKKRGRPSKPDTPKKIPTGRGRGRPAKKAGTIPAKPVAKIHNDDVSEEDEGTSGDGPVTVSRGRPSKLNKPKLRIEATGKGRGRPKKMPKPDEEDDDDDRQLSNSKSARPSPKKLTGRGRGRPKKIKNSEDESSDDKNDDEEERRTVGRPPTGGVNLNIERTGRGQGRPKKGVAVKRTANGDSDISKKRGRPAASNKQSYKPTGKPRGRPSANKSDVAILLAIFAEKNCRAAENLLCIFVQKFRKNFILHRSDLHFFKKFYCCVLLYKLPLKDTEFQTRRIVNRVRIVVIVYELNSKLCLNGLKIELLPTPTISFAPIEPTASSHYSPFYQSPPALQSSHHQTQPHNFLLTPPLSSIAPTSSSAASSGTIVAPQTTNNFQEPHMKLLGSSDDRNVRGGDQTVQRTVDDASAAVGYVFQRPSTGGVAPGSGVGGVPSSHDAAAAEYAAQFAQKQSRWACGDDHTIDNPDKWKYNPPMNPANAAPGAPPGGGPGTIGPIGMGTAAAAAIAAGMPHMQLPPAMQSGNIYDHPGVHPGVGMNGVGVPKPPPPGQPGPGELVYLGGQPHAAAAAALGMMPQNQFLSNQAAAAAAAANRNAAAALRGGDGRVIIQVFVSFTGSTKSIHVHIVHEVVFKQKSKD</sequence>
<reference evidence="3" key="1">
    <citation type="submission" date="2015-01" db="EMBL/GenBank/DDBJ databases">
        <authorList>
            <person name="Aksoy S."/>
            <person name="Warren W."/>
            <person name="Wilson R.K."/>
        </authorList>
    </citation>
    <scope>NUCLEOTIDE SEQUENCE [LARGE SCALE GENOMIC DNA]</scope>
    <source>
        <strain evidence="3">IAEA</strain>
    </source>
</reference>
<dbReference type="AlphaFoldDB" id="A0A1B0BBP6"/>
<proteinExistence type="predicted"/>
<dbReference type="SMART" id="SM00384">
    <property type="entry name" value="AT_hook"/>
    <property type="match status" value="6"/>
</dbReference>
<dbReference type="STRING" id="67801.A0A1B0BBP6"/>
<reference evidence="2" key="2">
    <citation type="submission" date="2020-05" db="UniProtKB">
        <authorList>
            <consortium name="EnsemblMetazoa"/>
        </authorList>
    </citation>
    <scope>IDENTIFICATION</scope>
    <source>
        <strain evidence="2">IAEA</strain>
    </source>
</reference>
<feature type="compositionally biased region" description="Basic residues" evidence="1">
    <location>
        <begin position="136"/>
        <end position="151"/>
    </location>
</feature>
<dbReference type="PRINTS" id="PR00929">
    <property type="entry name" value="ATHOOK"/>
</dbReference>
<feature type="compositionally biased region" description="Acidic residues" evidence="1">
    <location>
        <begin position="156"/>
        <end position="167"/>
    </location>
</feature>
<feature type="compositionally biased region" description="Basic and acidic residues" evidence="1">
    <location>
        <begin position="1"/>
        <end position="21"/>
    </location>
</feature>